<gene>
    <name evidence="7" type="ORF">DEF24_21690</name>
</gene>
<protein>
    <submittedName>
        <fullName evidence="7">Polyprenyl synthetase</fullName>
    </submittedName>
</protein>
<dbReference type="CDD" id="cd00685">
    <property type="entry name" value="Trans_IPPS_HT"/>
    <property type="match status" value="1"/>
</dbReference>
<dbReference type="GO" id="GO:0008299">
    <property type="term" value="P:isoprenoid biosynthetic process"/>
    <property type="evidence" value="ECO:0007669"/>
    <property type="project" value="InterPro"/>
</dbReference>
<dbReference type="PANTHER" id="PTHR12001:SF85">
    <property type="entry name" value="SHORT CHAIN ISOPRENYL DIPHOSPHATE SYNTHASE"/>
    <property type="match status" value="1"/>
</dbReference>
<evidence type="ECO:0000256" key="4">
    <source>
        <dbReference type="ARBA" id="ARBA00022723"/>
    </source>
</evidence>
<dbReference type="SFLD" id="SFLDG01017">
    <property type="entry name" value="Polyprenyl_Transferase_Like"/>
    <property type="match status" value="1"/>
</dbReference>
<evidence type="ECO:0000256" key="3">
    <source>
        <dbReference type="ARBA" id="ARBA00022679"/>
    </source>
</evidence>
<sequence>MLRASSDPAPADTGPPADDDLVVRRVREHLADHLAARARAAGAVAPPFAATVVDWLVRFTVDGGKRTRPLFAWWGWRAAGGAAHGPAATAALRAASALELIQSCALVHDDVMDGSALRRGRPAAHAAFAAEHRAGAWSGDARRYGEALAVLVGDLALVWADDLLDEALDALDAALGEPSARVRVREPWRAMRTEMVAGQFLDLAAQARGEEAESAALRVAVLKTAAYSVERPLHFGAALAGADPARVEALRGYGRDIGTAFQLRDDLLGVYGDPARTGKPVGDDLREGKRTLLLAAGLRRARERGDAAALDTLRSAVGDRGLTAADLAAVRVVLDGLGARDAVEAHVDRLVRRGVRRLGAVRIDAAARDALARLAHRAAERDQ</sequence>
<proteinExistence type="inferred from homology"/>
<evidence type="ECO:0000256" key="2">
    <source>
        <dbReference type="ARBA" id="ARBA00006706"/>
    </source>
</evidence>
<dbReference type="Pfam" id="PF00348">
    <property type="entry name" value="polyprenyl_synt"/>
    <property type="match status" value="1"/>
</dbReference>
<accession>A0A368T0D7</accession>
<comment type="similarity">
    <text evidence="2 6">Belongs to the FPP/GGPP synthase family.</text>
</comment>
<keyword evidence="3 6" id="KW-0808">Transferase</keyword>
<organism evidence="7 8">
    <name type="scientific">Marinitenerispora sediminis</name>
    <dbReference type="NCBI Taxonomy" id="1931232"/>
    <lineage>
        <taxon>Bacteria</taxon>
        <taxon>Bacillati</taxon>
        <taxon>Actinomycetota</taxon>
        <taxon>Actinomycetes</taxon>
        <taxon>Streptosporangiales</taxon>
        <taxon>Nocardiopsidaceae</taxon>
        <taxon>Marinitenerispora</taxon>
    </lineage>
</organism>
<dbReference type="PROSITE" id="PS00723">
    <property type="entry name" value="POLYPRENYL_SYNTHASE_1"/>
    <property type="match status" value="1"/>
</dbReference>
<evidence type="ECO:0000256" key="1">
    <source>
        <dbReference type="ARBA" id="ARBA00001946"/>
    </source>
</evidence>
<evidence type="ECO:0000313" key="7">
    <source>
        <dbReference type="EMBL" id="RCV52658.1"/>
    </source>
</evidence>
<evidence type="ECO:0000256" key="5">
    <source>
        <dbReference type="ARBA" id="ARBA00022842"/>
    </source>
</evidence>
<comment type="caution">
    <text evidence="7">The sequence shown here is derived from an EMBL/GenBank/DDBJ whole genome shotgun (WGS) entry which is preliminary data.</text>
</comment>
<dbReference type="PANTHER" id="PTHR12001">
    <property type="entry name" value="GERANYLGERANYL PYROPHOSPHATE SYNTHASE"/>
    <property type="match status" value="1"/>
</dbReference>
<evidence type="ECO:0000313" key="8">
    <source>
        <dbReference type="Proteomes" id="UP000253318"/>
    </source>
</evidence>
<dbReference type="InterPro" id="IPR033749">
    <property type="entry name" value="Polyprenyl_synt_CS"/>
</dbReference>
<keyword evidence="5" id="KW-0460">Magnesium</keyword>
<dbReference type="EMBL" id="QEIN01000214">
    <property type="protein sequence ID" value="RCV52658.1"/>
    <property type="molecule type" value="Genomic_DNA"/>
</dbReference>
<dbReference type="RefSeq" id="WP_114398544.1">
    <property type="nucleotide sequence ID" value="NZ_QEIM01000078.1"/>
</dbReference>
<dbReference type="InterPro" id="IPR000092">
    <property type="entry name" value="Polyprenyl_synt"/>
</dbReference>
<dbReference type="OrthoDB" id="4497239at2"/>
<dbReference type="InterPro" id="IPR008949">
    <property type="entry name" value="Isoprenoid_synthase_dom_sf"/>
</dbReference>
<reference evidence="7 8" key="1">
    <citation type="submission" date="2018-04" db="EMBL/GenBank/DDBJ databases">
        <title>Novel actinobacteria from marine sediment.</title>
        <authorList>
            <person name="Ng Z.Y."/>
            <person name="Tan G.Y.A."/>
        </authorList>
    </citation>
    <scope>NUCLEOTIDE SEQUENCE [LARGE SCALE GENOMIC DNA]</scope>
    <source>
        <strain evidence="7 8">TPS81</strain>
    </source>
</reference>
<keyword evidence="4" id="KW-0479">Metal-binding</keyword>
<dbReference type="SUPFAM" id="SSF48576">
    <property type="entry name" value="Terpenoid synthases"/>
    <property type="match status" value="1"/>
</dbReference>
<evidence type="ECO:0000256" key="6">
    <source>
        <dbReference type="RuleBase" id="RU004466"/>
    </source>
</evidence>
<dbReference type="Gene3D" id="1.10.600.10">
    <property type="entry name" value="Farnesyl Diphosphate Synthase"/>
    <property type="match status" value="1"/>
</dbReference>
<dbReference type="SFLD" id="SFLDS00005">
    <property type="entry name" value="Isoprenoid_Synthase_Type_I"/>
    <property type="match status" value="1"/>
</dbReference>
<keyword evidence="8" id="KW-1185">Reference proteome</keyword>
<comment type="cofactor">
    <cofactor evidence="1">
        <name>Mg(2+)</name>
        <dbReference type="ChEBI" id="CHEBI:18420"/>
    </cofactor>
</comment>
<name>A0A368T0D7_9ACTN</name>
<dbReference type="GO" id="GO:0004659">
    <property type="term" value="F:prenyltransferase activity"/>
    <property type="evidence" value="ECO:0007669"/>
    <property type="project" value="InterPro"/>
</dbReference>
<dbReference type="AlphaFoldDB" id="A0A368T0D7"/>
<dbReference type="GO" id="GO:0046872">
    <property type="term" value="F:metal ion binding"/>
    <property type="evidence" value="ECO:0007669"/>
    <property type="project" value="UniProtKB-KW"/>
</dbReference>
<dbReference type="Proteomes" id="UP000253318">
    <property type="component" value="Unassembled WGS sequence"/>
</dbReference>
<dbReference type="PROSITE" id="PS00444">
    <property type="entry name" value="POLYPRENYL_SYNTHASE_2"/>
    <property type="match status" value="1"/>
</dbReference>